<dbReference type="GO" id="GO:0005774">
    <property type="term" value="C:vacuolar membrane"/>
    <property type="evidence" value="ECO:0007669"/>
    <property type="project" value="UniProtKB-SubCell"/>
</dbReference>
<feature type="region of interest" description="Disordered" evidence="13">
    <location>
        <begin position="484"/>
        <end position="533"/>
    </location>
</feature>
<feature type="region of interest" description="Disordered" evidence="13">
    <location>
        <begin position="652"/>
        <end position="692"/>
    </location>
</feature>
<gene>
    <name evidence="15" type="ORF">HYFRA_00013253</name>
</gene>
<accession>A0A9N9LCY5</accession>
<feature type="compositionally biased region" description="Basic and acidic residues" evidence="13">
    <location>
        <begin position="583"/>
        <end position="599"/>
    </location>
</feature>
<dbReference type="GO" id="GO:0008081">
    <property type="term" value="F:phosphoric diester hydrolase activity"/>
    <property type="evidence" value="ECO:0007669"/>
    <property type="project" value="TreeGrafter"/>
</dbReference>
<dbReference type="GO" id="GO:0006798">
    <property type="term" value="P:polyphosphate catabolic process"/>
    <property type="evidence" value="ECO:0007669"/>
    <property type="project" value="TreeGrafter"/>
</dbReference>
<comment type="subcellular location">
    <subcellularLocation>
        <location evidence="1">Vacuole membrane</location>
        <topology evidence="1">Single-pass type II membrane protein</topology>
    </subcellularLocation>
</comment>
<feature type="compositionally biased region" description="Basic and acidic residues" evidence="13">
    <location>
        <begin position="382"/>
        <end position="405"/>
    </location>
</feature>
<evidence type="ECO:0000256" key="9">
    <source>
        <dbReference type="ARBA" id="ARBA00022989"/>
    </source>
</evidence>
<keyword evidence="10 12" id="KW-0472">Membrane</keyword>
<proteinExistence type="inferred from homology"/>
<evidence type="ECO:0000256" key="10">
    <source>
        <dbReference type="ARBA" id="ARBA00023136"/>
    </source>
</evidence>
<feature type="signal peptide" evidence="14">
    <location>
        <begin position="1"/>
        <end position="18"/>
    </location>
</feature>
<reference evidence="15" key="1">
    <citation type="submission" date="2021-07" db="EMBL/GenBank/DDBJ databases">
        <authorList>
            <person name="Durling M."/>
        </authorList>
    </citation>
    <scope>NUCLEOTIDE SEQUENCE</scope>
</reference>
<comment type="catalytic activity">
    <reaction evidence="12">
        <text>[phosphate](n+1) + n H2O = (n+1) phosphate + n H(+)</text>
        <dbReference type="Rhea" id="RHEA:22452"/>
        <dbReference type="Rhea" id="RHEA-COMP:14280"/>
        <dbReference type="ChEBI" id="CHEBI:15377"/>
        <dbReference type="ChEBI" id="CHEBI:15378"/>
        <dbReference type="ChEBI" id="CHEBI:16838"/>
        <dbReference type="ChEBI" id="CHEBI:43474"/>
        <dbReference type="EC" id="3.6.1.10"/>
    </reaction>
</comment>
<dbReference type="OrthoDB" id="348678at2759"/>
<dbReference type="PIRSF" id="PIRSF027093">
    <property type="entry name" value="EndopolyPtase_N1"/>
    <property type="match status" value="1"/>
</dbReference>
<dbReference type="InterPro" id="IPR012358">
    <property type="entry name" value="EndopolyPtase_N1"/>
</dbReference>
<dbReference type="SUPFAM" id="SSF56300">
    <property type="entry name" value="Metallo-dependent phosphatases"/>
    <property type="match status" value="1"/>
</dbReference>
<feature type="compositionally biased region" description="Acidic residues" evidence="13">
    <location>
        <begin position="652"/>
        <end position="672"/>
    </location>
</feature>
<organism evidence="15 16">
    <name type="scientific">Hymenoscyphus fraxineus</name>
    <dbReference type="NCBI Taxonomy" id="746836"/>
    <lineage>
        <taxon>Eukaryota</taxon>
        <taxon>Fungi</taxon>
        <taxon>Dikarya</taxon>
        <taxon>Ascomycota</taxon>
        <taxon>Pezizomycotina</taxon>
        <taxon>Leotiomycetes</taxon>
        <taxon>Helotiales</taxon>
        <taxon>Helotiaceae</taxon>
        <taxon>Hymenoscyphus</taxon>
    </lineage>
</organism>
<dbReference type="AlphaFoldDB" id="A0A9N9LCY5"/>
<evidence type="ECO:0000256" key="12">
    <source>
        <dbReference type="PIRNR" id="PIRNR027093"/>
    </source>
</evidence>
<dbReference type="InterPro" id="IPR029052">
    <property type="entry name" value="Metallo-depent_PP-like"/>
</dbReference>
<protein>
    <recommendedName>
        <fullName evidence="4 12">Endopolyphosphatase</fullName>
        <ecNumber evidence="3 12">3.6.1.10</ecNumber>
    </recommendedName>
</protein>
<comment type="function">
    <text evidence="12">Catalyzes the hydrolysis of inorganic polyphosphate (polyP) chains of many hundreds of phosphate residues into shorter lengths.</text>
</comment>
<comment type="caution">
    <text evidence="15">The sequence shown here is derived from an EMBL/GenBank/DDBJ whole genome shotgun (WGS) entry which is preliminary data.</text>
</comment>
<feature type="region of interest" description="Disordered" evidence="13">
    <location>
        <begin position="556"/>
        <end position="599"/>
    </location>
</feature>
<keyword evidence="5 12" id="KW-0926">Vacuole</keyword>
<dbReference type="PANTHER" id="PTHR10340:SF55">
    <property type="entry name" value="ENDOPOLYPHOSPHATASE"/>
    <property type="match status" value="1"/>
</dbReference>
<evidence type="ECO:0000256" key="13">
    <source>
        <dbReference type="SAM" id="MobiDB-lite"/>
    </source>
</evidence>
<keyword evidence="11" id="KW-0325">Glycoprotein</keyword>
<keyword evidence="16" id="KW-1185">Reference proteome</keyword>
<dbReference type="Proteomes" id="UP000696280">
    <property type="component" value="Unassembled WGS sequence"/>
</dbReference>
<keyword evidence="6" id="KW-0812">Transmembrane</keyword>
<evidence type="ECO:0000256" key="5">
    <source>
        <dbReference type="ARBA" id="ARBA00022554"/>
    </source>
</evidence>
<dbReference type="GO" id="GO:0004309">
    <property type="term" value="F:exopolyphosphatase activity"/>
    <property type="evidence" value="ECO:0007669"/>
    <property type="project" value="TreeGrafter"/>
</dbReference>
<evidence type="ECO:0000256" key="11">
    <source>
        <dbReference type="ARBA" id="ARBA00023180"/>
    </source>
</evidence>
<evidence type="ECO:0000256" key="6">
    <source>
        <dbReference type="ARBA" id="ARBA00022692"/>
    </source>
</evidence>
<dbReference type="EC" id="3.6.1.10" evidence="3 12"/>
<dbReference type="EMBL" id="CAJVRL010000104">
    <property type="protein sequence ID" value="CAG8961197.1"/>
    <property type="molecule type" value="Genomic_DNA"/>
</dbReference>
<evidence type="ECO:0000313" key="15">
    <source>
        <dbReference type="EMBL" id="CAG8961197.1"/>
    </source>
</evidence>
<dbReference type="GO" id="GO:0000324">
    <property type="term" value="C:fungal-type vacuole"/>
    <property type="evidence" value="ECO:0007669"/>
    <property type="project" value="TreeGrafter"/>
</dbReference>
<dbReference type="GO" id="GO:0000298">
    <property type="term" value="F:endopolyphosphatase activity"/>
    <property type="evidence" value="ECO:0007669"/>
    <property type="project" value="UniProtKB-EC"/>
</dbReference>
<dbReference type="FunFam" id="3.60.21.10:FF:000082">
    <property type="entry name" value="Endopolyphosphatase"/>
    <property type="match status" value="1"/>
</dbReference>
<evidence type="ECO:0000256" key="2">
    <source>
        <dbReference type="ARBA" id="ARBA00010399"/>
    </source>
</evidence>
<evidence type="ECO:0000256" key="4">
    <source>
        <dbReference type="ARBA" id="ARBA00014458"/>
    </source>
</evidence>
<evidence type="ECO:0000256" key="8">
    <source>
        <dbReference type="ARBA" id="ARBA00022968"/>
    </source>
</evidence>
<feature type="compositionally biased region" description="Basic residues" evidence="13">
    <location>
        <begin position="495"/>
        <end position="509"/>
    </location>
</feature>
<feature type="region of interest" description="Disordered" evidence="13">
    <location>
        <begin position="375"/>
        <end position="405"/>
    </location>
</feature>
<evidence type="ECO:0000256" key="3">
    <source>
        <dbReference type="ARBA" id="ARBA00012459"/>
    </source>
</evidence>
<keyword evidence="14" id="KW-0732">Signal</keyword>
<comment type="similarity">
    <text evidence="2">Belongs to the endopolyphosphatase PPN1 family.</text>
</comment>
<feature type="chain" id="PRO_5040337598" description="Endopolyphosphatase" evidence="14">
    <location>
        <begin position="19"/>
        <end position="734"/>
    </location>
</feature>
<feature type="compositionally biased region" description="Pro residues" evidence="13">
    <location>
        <begin position="516"/>
        <end position="528"/>
    </location>
</feature>
<name>A0A9N9LCY5_9HELO</name>
<keyword evidence="7 12" id="KW-0378">Hydrolase</keyword>
<evidence type="ECO:0000256" key="7">
    <source>
        <dbReference type="ARBA" id="ARBA00022801"/>
    </source>
</evidence>
<keyword evidence="9" id="KW-1133">Transmembrane helix</keyword>
<keyword evidence="8" id="KW-0735">Signal-anchor</keyword>
<evidence type="ECO:0000256" key="1">
    <source>
        <dbReference type="ARBA" id="ARBA00004576"/>
    </source>
</evidence>
<evidence type="ECO:0000313" key="16">
    <source>
        <dbReference type="Proteomes" id="UP000696280"/>
    </source>
</evidence>
<evidence type="ECO:0000256" key="14">
    <source>
        <dbReference type="SAM" id="SignalP"/>
    </source>
</evidence>
<dbReference type="PANTHER" id="PTHR10340">
    <property type="entry name" value="SPHINGOMYELIN PHOSPHODIESTERASE"/>
    <property type="match status" value="1"/>
</dbReference>
<feature type="compositionally biased region" description="Basic residues" evidence="13">
    <location>
        <begin position="676"/>
        <end position="692"/>
    </location>
</feature>
<sequence length="734" mass="84418">MRARAIYLALALLQISYAKPVAIGSNKEPLQTPLEDLTVPHHRLHASRRLHGKFLHITDLHPDPHYKSHSSTGEDNACHRGKGHSGTFGAETTDCDSPYALINSTFKWIAENIKDELDFVVWTGDSARHDSDEKIPRTAKEVLDTNTWVAQKFSETFSAHDDPQNALSIPIVSTFGNNDILPHNILLSGPNKWLKAYTGIWDKFIPEEQRHGFQRGGWYYVEVIPKKLAVFSLNTLYFFKNNAGVDGCALRSEPGFEHFEWLRIQLQFIRERGMKAILIGHVPPARTESKELWDETCWQKYTLWLQQYRDVIVGGLYGHMNIDHFMLHDTKEIKLLGEEILSSNEPDRVIMEDELNTQSANDYLEELRQDWSDLPNPASLLKDPKQGSNHEDSQRKKSKKDKLLDKIGGPWGERFHVTNVGPSIVPNYFPTLRIIEYNITGLEETPSWADVKYLADSESSSDFMDNSHTSLENEFVSMEEIALESENLSDDSRSTKGKKKHGKKPKKPKKPDFTVPLPPSKSSPPGPAHSPQSLTMLGYTQYFANLTHINNLHSHNNDLKSSSLDNDDDVDQERWREGKHKGEHLDEKSPSPKPFKYEPEYDTFNDSIYKLKDMTVRSYLRLAHRIGRYKPEKGDSIDDLDEFGDVVDEDYRLDEEVDSADSEDEQDLDFDTEKEKKKHKKHKKKKHHRRHEKNKVWLTFVQRAFVGTLEEEDLRAFEAEDANRNSVVKHDGEL</sequence>